<dbReference type="PANTHER" id="PTHR23502">
    <property type="entry name" value="MAJOR FACILITATOR SUPERFAMILY"/>
    <property type="match status" value="1"/>
</dbReference>
<dbReference type="SUPFAM" id="SSF103473">
    <property type="entry name" value="MFS general substrate transporter"/>
    <property type="match status" value="1"/>
</dbReference>
<feature type="transmembrane region" description="Helical" evidence="8">
    <location>
        <begin position="279"/>
        <end position="298"/>
    </location>
</feature>
<keyword evidence="8" id="KW-0997">Cell inner membrane</keyword>
<feature type="transmembrane region" description="Helical" evidence="8">
    <location>
        <begin position="369"/>
        <end position="389"/>
    </location>
</feature>
<feature type="transmembrane region" description="Helical" evidence="8">
    <location>
        <begin position="132"/>
        <end position="156"/>
    </location>
</feature>
<sequence length="398" mass="40973">MSAGMMRSAVILGLLACVGPLSIDMYLPALPSIADGLGSTVASVQMTLTVFFLAFGAAQLVYGPIADQVGRKPPLYFGLGIFILGSIGCALAPNIEILTVARFVQGLGAAVVMVIPRAIIRDLHTGVAATRLMALIMLVISVSPMLAPLAGSGVILLAGWRAIFILLCVAAVFSLLLTGFMLPETLKPENRVVFNTRSFLRGSKTLLTDPEFMGLTFIGGFGMAIFFVFIASASFVYTGEFGLSPTGFSLAFAINALGFFSASQAAAGLGRRIGMVRMVSLAVAGFALFTIILLAIALAGHATLFVIVGLLFCANACLGLVIPTTMVLALDNHGDIAGLASSLGGTLQMVAGGVMIAVASPFFDGTATPMITAIALCGIAAFILSRLTAAKATAHQPG</sequence>
<dbReference type="RefSeq" id="WP_271091022.1">
    <property type="nucleotide sequence ID" value="NZ_JAPJZH010000011.1"/>
</dbReference>
<reference evidence="10" key="1">
    <citation type="submission" date="2022-11" db="EMBL/GenBank/DDBJ databases">
        <title>Hoeflea poritis sp. nov., isolated from scleractinian coral Porites lutea.</title>
        <authorList>
            <person name="Zhang G."/>
            <person name="Wei Q."/>
            <person name="Cai L."/>
        </authorList>
    </citation>
    <scope>NUCLEOTIDE SEQUENCE</scope>
    <source>
        <strain evidence="10">E7-10</strain>
    </source>
</reference>
<feature type="domain" description="Major facilitator superfamily (MFS) profile" evidence="9">
    <location>
        <begin position="8"/>
        <end position="393"/>
    </location>
</feature>
<feature type="transmembrane region" description="Helical" evidence="8">
    <location>
        <begin position="75"/>
        <end position="95"/>
    </location>
</feature>
<evidence type="ECO:0000259" key="9">
    <source>
        <dbReference type="PROSITE" id="PS50850"/>
    </source>
</evidence>
<accession>A0ABT4VRB1</accession>
<feature type="transmembrane region" description="Helical" evidence="8">
    <location>
        <begin position="101"/>
        <end position="120"/>
    </location>
</feature>
<keyword evidence="7 8" id="KW-0472">Membrane</keyword>
<gene>
    <name evidence="10" type="ORF">OOZ53_17760</name>
</gene>
<comment type="similarity">
    <text evidence="2 8">Belongs to the major facilitator superfamily. Bcr/CmlA family.</text>
</comment>
<feature type="transmembrane region" description="Helical" evidence="8">
    <location>
        <begin position="46"/>
        <end position="63"/>
    </location>
</feature>
<evidence type="ECO:0000313" key="10">
    <source>
        <dbReference type="EMBL" id="MDA4847211.1"/>
    </source>
</evidence>
<comment type="subcellular location">
    <subcellularLocation>
        <location evidence="8">Cell inner membrane</location>
        <topology evidence="8">Multi-pass membrane protein</topology>
    </subcellularLocation>
    <subcellularLocation>
        <location evidence="1">Cell membrane</location>
        <topology evidence="1">Multi-pass membrane protein</topology>
    </subcellularLocation>
</comment>
<keyword evidence="4" id="KW-1003">Cell membrane</keyword>
<keyword evidence="11" id="KW-1185">Reference proteome</keyword>
<feature type="transmembrane region" description="Helical" evidence="8">
    <location>
        <begin position="304"/>
        <end position="330"/>
    </location>
</feature>
<evidence type="ECO:0000256" key="2">
    <source>
        <dbReference type="ARBA" id="ARBA00006236"/>
    </source>
</evidence>
<proteinExistence type="inferred from homology"/>
<comment type="caution">
    <text evidence="8">Lacks conserved residue(s) required for the propagation of feature annotation.</text>
</comment>
<evidence type="ECO:0000256" key="3">
    <source>
        <dbReference type="ARBA" id="ARBA00022448"/>
    </source>
</evidence>
<feature type="transmembrane region" description="Helical" evidence="8">
    <location>
        <begin position="162"/>
        <end position="182"/>
    </location>
</feature>
<dbReference type="InterPro" id="IPR020846">
    <property type="entry name" value="MFS_dom"/>
</dbReference>
<evidence type="ECO:0000256" key="6">
    <source>
        <dbReference type="ARBA" id="ARBA00022989"/>
    </source>
</evidence>
<dbReference type="PANTHER" id="PTHR23502:SF132">
    <property type="entry name" value="POLYAMINE TRANSPORTER 2-RELATED"/>
    <property type="match status" value="1"/>
</dbReference>
<dbReference type="InterPro" id="IPR004812">
    <property type="entry name" value="Efflux_drug-R_Bcr/CmlA"/>
</dbReference>
<feature type="transmembrane region" description="Helical" evidence="8">
    <location>
        <begin position="248"/>
        <end position="267"/>
    </location>
</feature>
<organism evidence="10 11">
    <name type="scientific">Hoeflea poritis</name>
    <dbReference type="NCBI Taxonomy" id="2993659"/>
    <lineage>
        <taxon>Bacteria</taxon>
        <taxon>Pseudomonadati</taxon>
        <taxon>Pseudomonadota</taxon>
        <taxon>Alphaproteobacteria</taxon>
        <taxon>Hyphomicrobiales</taxon>
        <taxon>Rhizobiaceae</taxon>
        <taxon>Hoeflea</taxon>
    </lineage>
</organism>
<keyword evidence="6 8" id="KW-1133">Transmembrane helix</keyword>
<dbReference type="CDD" id="cd17320">
    <property type="entry name" value="MFS_MdfA_MDR_like"/>
    <property type="match status" value="1"/>
</dbReference>
<evidence type="ECO:0000256" key="5">
    <source>
        <dbReference type="ARBA" id="ARBA00022692"/>
    </source>
</evidence>
<dbReference type="InterPro" id="IPR011701">
    <property type="entry name" value="MFS"/>
</dbReference>
<dbReference type="Pfam" id="PF07690">
    <property type="entry name" value="MFS_1"/>
    <property type="match status" value="1"/>
</dbReference>
<feature type="transmembrane region" description="Helical" evidence="8">
    <location>
        <begin position="212"/>
        <end position="236"/>
    </location>
</feature>
<keyword evidence="5 8" id="KW-0812">Transmembrane</keyword>
<comment type="caution">
    <text evidence="10">The sequence shown here is derived from an EMBL/GenBank/DDBJ whole genome shotgun (WGS) entry which is preliminary data.</text>
</comment>
<evidence type="ECO:0000256" key="8">
    <source>
        <dbReference type="RuleBase" id="RU365088"/>
    </source>
</evidence>
<protein>
    <recommendedName>
        <fullName evidence="8">Bcr/CflA family efflux transporter</fullName>
    </recommendedName>
</protein>
<name>A0ABT4VRB1_9HYPH</name>
<evidence type="ECO:0000256" key="7">
    <source>
        <dbReference type="ARBA" id="ARBA00023136"/>
    </source>
</evidence>
<dbReference type="NCBIfam" id="TIGR00710">
    <property type="entry name" value="efflux_Bcr_CflA"/>
    <property type="match status" value="1"/>
</dbReference>
<dbReference type="Gene3D" id="1.20.1720.10">
    <property type="entry name" value="Multidrug resistance protein D"/>
    <property type="match status" value="1"/>
</dbReference>
<feature type="transmembrane region" description="Helical" evidence="8">
    <location>
        <begin position="342"/>
        <end position="363"/>
    </location>
</feature>
<keyword evidence="3 8" id="KW-0813">Transport</keyword>
<dbReference type="InterPro" id="IPR036259">
    <property type="entry name" value="MFS_trans_sf"/>
</dbReference>
<dbReference type="EMBL" id="JAPJZH010000011">
    <property type="protein sequence ID" value="MDA4847211.1"/>
    <property type="molecule type" value="Genomic_DNA"/>
</dbReference>
<dbReference type="Proteomes" id="UP001148313">
    <property type="component" value="Unassembled WGS sequence"/>
</dbReference>
<evidence type="ECO:0000256" key="1">
    <source>
        <dbReference type="ARBA" id="ARBA00004651"/>
    </source>
</evidence>
<dbReference type="PROSITE" id="PS50850">
    <property type="entry name" value="MFS"/>
    <property type="match status" value="1"/>
</dbReference>
<evidence type="ECO:0000256" key="4">
    <source>
        <dbReference type="ARBA" id="ARBA00022475"/>
    </source>
</evidence>
<evidence type="ECO:0000313" key="11">
    <source>
        <dbReference type="Proteomes" id="UP001148313"/>
    </source>
</evidence>